<evidence type="ECO:0000256" key="1">
    <source>
        <dbReference type="SAM" id="MobiDB-lite"/>
    </source>
</evidence>
<organism evidence="2 3">
    <name type="scientific">Collybiopsis confluens</name>
    <dbReference type="NCBI Taxonomy" id="2823264"/>
    <lineage>
        <taxon>Eukaryota</taxon>
        <taxon>Fungi</taxon>
        <taxon>Dikarya</taxon>
        <taxon>Basidiomycota</taxon>
        <taxon>Agaricomycotina</taxon>
        <taxon>Agaricomycetes</taxon>
        <taxon>Agaricomycetidae</taxon>
        <taxon>Agaricales</taxon>
        <taxon>Marasmiineae</taxon>
        <taxon>Omphalotaceae</taxon>
        <taxon>Collybiopsis</taxon>
    </lineage>
</organism>
<gene>
    <name evidence="2" type="ORF">D9757_001495</name>
</gene>
<dbReference type="OrthoDB" id="3156427at2759"/>
<protein>
    <submittedName>
        <fullName evidence="2">Uncharacterized protein</fullName>
    </submittedName>
</protein>
<evidence type="ECO:0000313" key="2">
    <source>
        <dbReference type="EMBL" id="KAF5392149.1"/>
    </source>
</evidence>
<name>A0A8H5HZ87_9AGAR</name>
<keyword evidence="3" id="KW-1185">Reference proteome</keyword>
<comment type="caution">
    <text evidence="2">The sequence shown here is derived from an EMBL/GenBank/DDBJ whole genome shotgun (WGS) entry which is preliminary data.</text>
</comment>
<dbReference type="AlphaFoldDB" id="A0A8H5HZ87"/>
<sequence>MSSLSIPSTSSSSVSLTAALASLNLSIQETVTSFYSSHTAFINARNASWKYPHSGDHLSDVQLRSSDPFHDLRRSFYDLLGDLSVFLRRAHGWMDHPIILCQFNRRPIESSELDGFRQFLLETYQQAILIREASEAMARRCEDFVLEEFERVVERPDVQDLLSRYRADAREMYLNVDLGASDPDSEAFVQANMSVLFPDGINAVSLTRSSLADMRRALHSMHQFWDAISEICRSLIKAHADPIADYTMHAWYAGHNPLIDDFATLMYERTIWMHFRKDLTSSIGSLHKMASLLLVVPPGATALLTSAPSSAMVPRNPPRTSRLAQGDVKPGTERRTKPMGSHRANGLVSKLGWLSRLQ</sequence>
<proteinExistence type="predicted"/>
<accession>A0A8H5HZ87</accession>
<evidence type="ECO:0000313" key="3">
    <source>
        <dbReference type="Proteomes" id="UP000518752"/>
    </source>
</evidence>
<feature type="region of interest" description="Disordered" evidence="1">
    <location>
        <begin position="308"/>
        <end position="344"/>
    </location>
</feature>
<dbReference type="EMBL" id="JAACJN010000006">
    <property type="protein sequence ID" value="KAF5392149.1"/>
    <property type="molecule type" value="Genomic_DNA"/>
</dbReference>
<dbReference type="Proteomes" id="UP000518752">
    <property type="component" value="Unassembled WGS sequence"/>
</dbReference>
<reference evidence="2 3" key="1">
    <citation type="journal article" date="2020" name="ISME J.">
        <title>Uncovering the hidden diversity of litter-decomposition mechanisms in mushroom-forming fungi.</title>
        <authorList>
            <person name="Floudas D."/>
            <person name="Bentzer J."/>
            <person name="Ahren D."/>
            <person name="Johansson T."/>
            <person name="Persson P."/>
            <person name="Tunlid A."/>
        </authorList>
    </citation>
    <scope>NUCLEOTIDE SEQUENCE [LARGE SCALE GENOMIC DNA]</scope>
    <source>
        <strain evidence="2 3">CBS 406.79</strain>
    </source>
</reference>